<sequence>MQVRKIKISNEIKLIIVLVVAVGALIPFLINFLLIQSDAFQTAKTFLLASQELSGLMGEPVESVHLYWRDGISLEMNNNNGNKSGSAFFAIASKGHSRELLVYTTLKVESGYWVVKSATTKINDTSEIELMK</sequence>
<keyword evidence="1" id="KW-1133">Transmembrane helix</keyword>
<reference evidence="2 3" key="1">
    <citation type="submission" date="2020-08" db="EMBL/GenBank/DDBJ databases">
        <title>Novel species isolated from subtropical streams in China.</title>
        <authorList>
            <person name="Lu H."/>
        </authorList>
    </citation>
    <scope>NUCLEOTIDE SEQUENCE [LARGE SCALE GENOMIC DNA]</scope>
    <source>
        <strain evidence="2 3">CY18W</strain>
    </source>
</reference>
<protein>
    <recommendedName>
        <fullName evidence="4">Cytochrome oxidase complex assembly protein 1</fullName>
    </recommendedName>
</protein>
<feature type="transmembrane region" description="Helical" evidence="1">
    <location>
        <begin position="12"/>
        <end position="35"/>
    </location>
</feature>
<evidence type="ECO:0008006" key="4">
    <source>
        <dbReference type="Google" id="ProtNLM"/>
    </source>
</evidence>
<accession>A0ABR6ZMV8</accession>
<evidence type="ECO:0000313" key="2">
    <source>
        <dbReference type="EMBL" id="MBC3917236.1"/>
    </source>
</evidence>
<keyword evidence="3" id="KW-1185">Reference proteome</keyword>
<gene>
    <name evidence="2" type="ORF">H8L32_07105</name>
</gene>
<evidence type="ECO:0000313" key="3">
    <source>
        <dbReference type="Proteomes" id="UP000650424"/>
    </source>
</evidence>
<organism evidence="2 3">
    <name type="scientific">Undibacterium hunanense</name>
    <dbReference type="NCBI Taxonomy" id="2762292"/>
    <lineage>
        <taxon>Bacteria</taxon>
        <taxon>Pseudomonadati</taxon>
        <taxon>Pseudomonadota</taxon>
        <taxon>Betaproteobacteria</taxon>
        <taxon>Burkholderiales</taxon>
        <taxon>Oxalobacteraceae</taxon>
        <taxon>Undibacterium</taxon>
    </lineage>
</organism>
<dbReference type="EMBL" id="JACOGF010000003">
    <property type="protein sequence ID" value="MBC3917236.1"/>
    <property type="molecule type" value="Genomic_DNA"/>
</dbReference>
<dbReference type="Proteomes" id="UP000650424">
    <property type="component" value="Unassembled WGS sequence"/>
</dbReference>
<proteinExistence type="predicted"/>
<keyword evidence="1" id="KW-0472">Membrane</keyword>
<comment type="caution">
    <text evidence="2">The sequence shown here is derived from an EMBL/GenBank/DDBJ whole genome shotgun (WGS) entry which is preliminary data.</text>
</comment>
<evidence type="ECO:0000256" key="1">
    <source>
        <dbReference type="SAM" id="Phobius"/>
    </source>
</evidence>
<keyword evidence="1" id="KW-0812">Transmembrane</keyword>
<name>A0ABR6ZMV8_9BURK</name>